<evidence type="ECO:0000313" key="2">
    <source>
        <dbReference type="Proteomes" id="UP000494165"/>
    </source>
</evidence>
<organism evidence="1 2">
    <name type="scientific">Cloeon dipterum</name>
    <dbReference type="NCBI Taxonomy" id="197152"/>
    <lineage>
        <taxon>Eukaryota</taxon>
        <taxon>Metazoa</taxon>
        <taxon>Ecdysozoa</taxon>
        <taxon>Arthropoda</taxon>
        <taxon>Hexapoda</taxon>
        <taxon>Insecta</taxon>
        <taxon>Pterygota</taxon>
        <taxon>Palaeoptera</taxon>
        <taxon>Ephemeroptera</taxon>
        <taxon>Pisciforma</taxon>
        <taxon>Baetidae</taxon>
        <taxon>Cloeon</taxon>
    </lineage>
</organism>
<sequence length="95" mass="11357">MAEEVDDDDLICYFCLWHAEFQLKFDELADESLVWWNLGLELDEAARELRKNYFEGKLEQCWVQLEKIELPQIIVLNFLCQFVLEARLVDPYALI</sequence>
<gene>
    <name evidence="1" type="ORF">CLODIP_2_CD14550</name>
</gene>
<keyword evidence="2" id="KW-1185">Reference proteome</keyword>
<proteinExistence type="predicted"/>
<dbReference type="Proteomes" id="UP000494165">
    <property type="component" value="Unassembled WGS sequence"/>
</dbReference>
<accession>A0A8S1E2J7</accession>
<dbReference type="EMBL" id="CADEPI010000550">
    <property type="protein sequence ID" value="CAB3387215.1"/>
    <property type="molecule type" value="Genomic_DNA"/>
</dbReference>
<reference evidence="1 2" key="1">
    <citation type="submission" date="2020-04" db="EMBL/GenBank/DDBJ databases">
        <authorList>
            <person name="Alioto T."/>
            <person name="Alioto T."/>
            <person name="Gomez Garrido J."/>
        </authorList>
    </citation>
    <scope>NUCLEOTIDE SEQUENCE [LARGE SCALE GENOMIC DNA]</scope>
</reference>
<dbReference type="AlphaFoldDB" id="A0A8S1E2J7"/>
<evidence type="ECO:0000313" key="1">
    <source>
        <dbReference type="EMBL" id="CAB3387215.1"/>
    </source>
</evidence>
<comment type="caution">
    <text evidence="1">The sequence shown here is derived from an EMBL/GenBank/DDBJ whole genome shotgun (WGS) entry which is preliminary data.</text>
</comment>
<name>A0A8S1E2J7_9INSE</name>
<protein>
    <submittedName>
        <fullName evidence="1">Uncharacterized protein</fullName>
    </submittedName>
</protein>